<dbReference type="RefSeq" id="WP_318598136.1">
    <property type="nucleotide sequence ID" value="NZ_JAWSTH010000040.1"/>
</dbReference>
<dbReference type="Gene3D" id="3.40.50.2300">
    <property type="match status" value="2"/>
</dbReference>
<reference evidence="3 4" key="2">
    <citation type="submission" date="2023-10" db="EMBL/GenBank/DDBJ databases">
        <authorList>
            <person name="Han X.F."/>
        </authorList>
    </citation>
    <scope>NUCLEOTIDE SEQUENCE [LARGE SCALE GENOMIC DNA]</scope>
    <source>
        <strain evidence="3 4">KCTC 39840</strain>
    </source>
</reference>
<comment type="caution">
    <text evidence="3">The sequence shown here is derived from an EMBL/GenBank/DDBJ whole genome shotgun (WGS) entry which is preliminary data.</text>
</comment>
<keyword evidence="4" id="KW-1185">Reference proteome</keyword>
<name>A0ABU4HR88_9ACTN</name>
<dbReference type="EMBL" id="JAWSTH010000040">
    <property type="protein sequence ID" value="MDW5595797.1"/>
    <property type="molecule type" value="Genomic_DNA"/>
</dbReference>
<reference evidence="4" key="1">
    <citation type="submission" date="2023-07" db="EMBL/GenBank/DDBJ databases">
        <title>Conexibacter stalactiti sp. nov., isolated from stalactites in a lava cave and emended description of the genus Conexibacter.</title>
        <authorList>
            <person name="Lee S.D."/>
        </authorList>
    </citation>
    <scope>NUCLEOTIDE SEQUENCE [LARGE SCALE GENOMIC DNA]</scope>
    <source>
        <strain evidence="4">KCTC 39840</strain>
    </source>
</reference>
<dbReference type="InterPro" id="IPR025997">
    <property type="entry name" value="SBP_2_dom"/>
</dbReference>
<organism evidence="3 4">
    <name type="scientific">Conexibacter stalactiti</name>
    <dbReference type="NCBI Taxonomy" id="1940611"/>
    <lineage>
        <taxon>Bacteria</taxon>
        <taxon>Bacillati</taxon>
        <taxon>Actinomycetota</taxon>
        <taxon>Thermoleophilia</taxon>
        <taxon>Solirubrobacterales</taxon>
        <taxon>Conexibacteraceae</taxon>
        <taxon>Conexibacter</taxon>
    </lineage>
</organism>
<evidence type="ECO:0000256" key="1">
    <source>
        <dbReference type="SAM" id="SignalP"/>
    </source>
</evidence>
<gene>
    <name evidence="3" type="ORF">R7226_15725</name>
</gene>
<dbReference type="SUPFAM" id="SSF53822">
    <property type="entry name" value="Periplasmic binding protein-like I"/>
    <property type="match status" value="1"/>
</dbReference>
<dbReference type="InterPro" id="IPR028082">
    <property type="entry name" value="Peripla_BP_I"/>
</dbReference>
<evidence type="ECO:0000259" key="2">
    <source>
        <dbReference type="Pfam" id="PF13407"/>
    </source>
</evidence>
<keyword evidence="1" id="KW-0732">Signal</keyword>
<proteinExistence type="predicted"/>
<evidence type="ECO:0000313" key="3">
    <source>
        <dbReference type="EMBL" id="MDW5595797.1"/>
    </source>
</evidence>
<feature type="signal peptide" evidence="1">
    <location>
        <begin position="1"/>
        <end position="27"/>
    </location>
</feature>
<sequence length="393" mass="40307">MARAVGETPRRAMWLAALALAAPLPLAACGSSDGDSAGATAAGGTTSAASATTTADGAGAGSEQAAQAVEQLRVAPRPLEIPALERRPASGTSAYLISCTFVECQTLERGFAPAIEALGWQLRTVTSELTPEGIAAAWTQAVAARPAVIFALDVVPVSVIQSQLEEAERNGIAVVVTAGTTRVGEGGVDASIGGTRSHAADTIAAVDWAIADSGGKADIAFVYGPSVPMQATVFEAAKQEAARLCPDCSVEGITVKPTEVGKAIPGQVVSYVQKHPEVRYVLSDGSTIVLGVGQALKAAGLDVKVVTTLSQAQNFESVRNGVEAAAIPSEDVSLAWRMVDAGVRLVEGAELPEELADPVGQRQLFDAANVAEAPRQWEIPDVAATFTEAWQVG</sequence>
<evidence type="ECO:0000313" key="4">
    <source>
        <dbReference type="Proteomes" id="UP001284601"/>
    </source>
</evidence>
<dbReference type="Pfam" id="PF13407">
    <property type="entry name" value="Peripla_BP_4"/>
    <property type="match status" value="1"/>
</dbReference>
<protein>
    <submittedName>
        <fullName evidence="3">Substrate-binding domain-containing protein</fullName>
    </submittedName>
</protein>
<accession>A0ABU4HR88</accession>
<feature type="domain" description="Periplasmic binding protein" evidence="2">
    <location>
        <begin position="105"/>
        <end position="349"/>
    </location>
</feature>
<feature type="chain" id="PRO_5045175343" evidence="1">
    <location>
        <begin position="28"/>
        <end position="393"/>
    </location>
</feature>
<dbReference type="Proteomes" id="UP001284601">
    <property type="component" value="Unassembled WGS sequence"/>
</dbReference>